<keyword evidence="8" id="KW-1133">Transmembrane helix</keyword>
<comment type="caution">
    <text evidence="9">The sequence shown here is derived from an EMBL/GenBank/DDBJ whole genome shotgun (WGS) entry which is preliminary data.</text>
</comment>
<dbReference type="GO" id="GO:0009134">
    <property type="term" value="P:nucleoside diphosphate catabolic process"/>
    <property type="evidence" value="ECO:0007669"/>
    <property type="project" value="TreeGrafter"/>
</dbReference>
<keyword evidence="8" id="KW-0812">Transmembrane</keyword>
<feature type="binding site" evidence="6">
    <location>
        <begin position="225"/>
        <end position="229"/>
    </location>
    <ligand>
        <name>ATP</name>
        <dbReference type="ChEBI" id="CHEBI:30616"/>
    </ligand>
</feature>
<evidence type="ECO:0000256" key="8">
    <source>
        <dbReference type="SAM" id="Phobius"/>
    </source>
</evidence>
<evidence type="ECO:0000256" key="3">
    <source>
        <dbReference type="ARBA" id="ARBA00037742"/>
    </source>
</evidence>
<evidence type="ECO:0000256" key="6">
    <source>
        <dbReference type="PIRSR" id="PIRSR600407-2"/>
    </source>
</evidence>
<evidence type="ECO:0000256" key="2">
    <source>
        <dbReference type="ARBA" id="ARBA00022801"/>
    </source>
</evidence>
<keyword evidence="2 7" id="KW-0378">Hydrolase</keyword>
<dbReference type="FunCoup" id="A0A1Y2GP05">
    <property type="interactions" value="227"/>
</dbReference>
<dbReference type="Pfam" id="PF01150">
    <property type="entry name" value="GDA1_CD39"/>
    <property type="match status" value="1"/>
</dbReference>
<dbReference type="GO" id="GO:0006487">
    <property type="term" value="P:protein N-linked glycosylation"/>
    <property type="evidence" value="ECO:0007669"/>
    <property type="project" value="TreeGrafter"/>
</dbReference>
<evidence type="ECO:0000256" key="1">
    <source>
        <dbReference type="ARBA" id="ARBA00009283"/>
    </source>
</evidence>
<feature type="transmembrane region" description="Helical" evidence="8">
    <location>
        <begin position="7"/>
        <end position="26"/>
    </location>
</feature>
<keyword evidence="8" id="KW-0472">Membrane</keyword>
<comment type="similarity">
    <text evidence="1 7">Belongs to the GDA1/CD39 NTPase family.</text>
</comment>
<evidence type="ECO:0000313" key="9">
    <source>
        <dbReference type="EMBL" id="ORZ16839.1"/>
    </source>
</evidence>
<dbReference type="GO" id="GO:0017111">
    <property type="term" value="F:ribonucleoside triphosphate phosphatase activity"/>
    <property type="evidence" value="ECO:0007669"/>
    <property type="project" value="TreeGrafter"/>
</dbReference>
<dbReference type="Gene3D" id="3.30.420.150">
    <property type="entry name" value="Exopolyphosphatase. Domain 2"/>
    <property type="match status" value="1"/>
</dbReference>
<dbReference type="OrthoDB" id="6372431at2759"/>
<dbReference type="Proteomes" id="UP000193648">
    <property type="component" value="Unassembled WGS sequence"/>
</dbReference>
<dbReference type="GO" id="GO:0045134">
    <property type="term" value="F:UDP phosphatase activity"/>
    <property type="evidence" value="ECO:0007669"/>
    <property type="project" value="TreeGrafter"/>
</dbReference>
<gene>
    <name evidence="9" type="ORF">BCR41DRAFT_370588</name>
</gene>
<evidence type="ECO:0000256" key="4">
    <source>
        <dbReference type="ARBA" id="ARBA00038903"/>
    </source>
</evidence>
<dbReference type="GO" id="GO:0005794">
    <property type="term" value="C:Golgi apparatus"/>
    <property type="evidence" value="ECO:0007669"/>
    <property type="project" value="TreeGrafter"/>
</dbReference>
<dbReference type="Gene3D" id="3.30.420.40">
    <property type="match status" value="1"/>
</dbReference>
<reference evidence="9 10" key="1">
    <citation type="submission" date="2016-07" db="EMBL/GenBank/DDBJ databases">
        <title>Pervasive Adenine N6-methylation of Active Genes in Fungi.</title>
        <authorList>
            <consortium name="DOE Joint Genome Institute"/>
            <person name="Mondo S.J."/>
            <person name="Dannebaum R.O."/>
            <person name="Kuo R.C."/>
            <person name="Labutti K."/>
            <person name="Haridas S."/>
            <person name="Kuo A."/>
            <person name="Salamov A."/>
            <person name="Ahrendt S.R."/>
            <person name="Lipzen A."/>
            <person name="Sullivan W."/>
            <person name="Andreopoulos W.B."/>
            <person name="Clum A."/>
            <person name="Lindquist E."/>
            <person name="Daum C."/>
            <person name="Ramamoorthy G.K."/>
            <person name="Gryganskyi A."/>
            <person name="Culley D."/>
            <person name="Magnuson J.K."/>
            <person name="James T.Y."/>
            <person name="O'Malley M.A."/>
            <person name="Stajich J.E."/>
            <person name="Spatafora J.W."/>
            <person name="Visel A."/>
            <person name="Grigoriev I.V."/>
        </authorList>
    </citation>
    <scope>NUCLEOTIDE SEQUENCE [LARGE SCALE GENOMIC DNA]</scope>
    <source>
        <strain evidence="9 10">NRRL 3116</strain>
    </source>
</reference>
<dbReference type="PROSITE" id="PS01238">
    <property type="entry name" value="GDA1_CD39_NTPASE"/>
    <property type="match status" value="1"/>
</dbReference>
<dbReference type="GO" id="GO:0005524">
    <property type="term" value="F:ATP binding"/>
    <property type="evidence" value="ECO:0007669"/>
    <property type="project" value="UniProtKB-KW"/>
</dbReference>
<evidence type="ECO:0000313" key="10">
    <source>
        <dbReference type="Proteomes" id="UP000193648"/>
    </source>
</evidence>
<sequence length="484" mass="54277">MARKGYWLRNGAILAFCLTLFFFVMLPRRQTNTHDDSAIDSLHDKALATWPADITSEHCTLPHPGRPLIQYVLMIDAGSSGSRIHAYKFNYCKATPELESELFEQLKPGLSSYDEDAEGAARSLDPLLESALKAVPKYLYKSTPIAVKATAGLRLLGEAKSTNILTAVRRRLETQYPFPIIKEQGVAVMEGSDEGVYAWVTVNYLLRRISSLEKSPTVAVMDLGGASTQIVFEPKLINGHSIAQGNHRVSKSFNGNGYVLFQHSYLGYGLNEARRQIHRFVVENPIPNVHNINLEQYEYLHPCMPVHTRITWDYDGNDVTLIGVSDPAGECRRVVEAIFYKNKACNQSPCSFNGVYQPSLTTSFDSDIYAFSYIFDRVAPFRLGSDTPTQDMTLGELAELTDRVCVADENDFEEFENIAEAKKELGEVAEMCMDLSYIYGLLGYGYGISKERKINLAKKIRDYETGWCLGASIEVLQDRWFVGA</sequence>
<dbReference type="GO" id="GO:0004382">
    <property type="term" value="F:GDP phosphatase activity"/>
    <property type="evidence" value="ECO:0007669"/>
    <property type="project" value="UniProtKB-EC"/>
</dbReference>
<dbReference type="InParanoid" id="A0A1Y2GP05"/>
<keyword evidence="6" id="KW-0067">ATP-binding</keyword>
<proteinExistence type="inferred from homology"/>
<dbReference type="EMBL" id="MCFF01000017">
    <property type="protein sequence ID" value="ORZ16839.1"/>
    <property type="molecule type" value="Genomic_DNA"/>
</dbReference>
<dbReference type="InterPro" id="IPR000407">
    <property type="entry name" value="GDA1_CD39_NTPase"/>
</dbReference>
<keyword evidence="10" id="KW-1185">Reference proteome</keyword>
<keyword evidence="6" id="KW-0547">Nucleotide-binding</keyword>
<dbReference type="AlphaFoldDB" id="A0A1Y2GP05"/>
<dbReference type="GeneID" id="33568389"/>
<dbReference type="RefSeq" id="XP_021881774.1">
    <property type="nucleotide sequence ID" value="XM_022026546.1"/>
</dbReference>
<evidence type="ECO:0000256" key="7">
    <source>
        <dbReference type="RuleBase" id="RU003833"/>
    </source>
</evidence>
<dbReference type="PANTHER" id="PTHR11782">
    <property type="entry name" value="ADENOSINE/GUANOSINE DIPHOSPHATASE"/>
    <property type="match status" value="1"/>
</dbReference>
<dbReference type="PANTHER" id="PTHR11782:SF83">
    <property type="entry name" value="GUANOSINE-DIPHOSPHATASE"/>
    <property type="match status" value="1"/>
</dbReference>
<dbReference type="EC" id="3.6.1.42" evidence="4"/>
<dbReference type="STRING" id="64571.A0A1Y2GP05"/>
<protein>
    <recommendedName>
        <fullName evidence="4">guanosine-diphosphatase</fullName>
        <ecNumber evidence="4">3.6.1.42</ecNumber>
    </recommendedName>
</protein>
<dbReference type="CDD" id="cd24040">
    <property type="entry name" value="ASKHA_NBD_GDA1"/>
    <property type="match status" value="1"/>
</dbReference>
<accession>A0A1Y2GP05</accession>
<organism evidence="9 10">
    <name type="scientific">Lobosporangium transversale</name>
    <dbReference type="NCBI Taxonomy" id="64571"/>
    <lineage>
        <taxon>Eukaryota</taxon>
        <taxon>Fungi</taxon>
        <taxon>Fungi incertae sedis</taxon>
        <taxon>Mucoromycota</taxon>
        <taxon>Mortierellomycotina</taxon>
        <taxon>Mortierellomycetes</taxon>
        <taxon>Mortierellales</taxon>
        <taxon>Mortierellaceae</taxon>
        <taxon>Lobosporangium</taxon>
    </lineage>
</organism>
<dbReference type="GO" id="GO:0016020">
    <property type="term" value="C:membrane"/>
    <property type="evidence" value="ECO:0007669"/>
    <property type="project" value="TreeGrafter"/>
</dbReference>
<feature type="active site" description="Proton acceptor" evidence="5">
    <location>
        <position position="194"/>
    </location>
</feature>
<name>A0A1Y2GP05_9FUNG</name>
<evidence type="ECO:0000256" key="5">
    <source>
        <dbReference type="PIRSR" id="PIRSR600407-1"/>
    </source>
</evidence>
<comment type="function">
    <text evidence="3">After transfer of sugars to endogenous macromolecular acceptors, the enzyme converts nucleoside diphosphates to nucleoside monophosphates which in turn exit the Golgi lumen in a coupled antiporter reaction, allowing entry of additional nucleotide sugar from the cytosol.</text>
</comment>